<dbReference type="InterPro" id="IPR036428">
    <property type="entry name" value="PCD_sf"/>
</dbReference>
<dbReference type="PANTHER" id="PTHR12599">
    <property type="entry name" value="PTERIN-4-ALPHA-CARBINOLAMINE DEHYDRATASE"/>
    <property type="match status" value="1"/>
</dbReference>
<comment type="caution">
    <text evidence="7">The sequence shown here is derived from an EMBL/GenBank/DDBJ whole genome shotgun (WGS) entry which is preliminary data.</text>
</comment>
<name>A0ABW2AFM8_9MICO</name>
<dbReference type="CDD" id="cd00488">
    <property type="entry name" value="PCD_DCoH"/>
    <property type="match status" value="1"/>
</dbReference>
<comment type="catalytic activity">
    <reaction evidence="1">
        <text>(4aS,6R)-4a-hydroxy-L-erythro-5,6,7,8-tetrahydrobiopterin = (6R)-L-erythro-6,7-dihydrobiopterin + H2O</text>
        <dbReference type="Rhea" id="RHEA:11920"/>
        <dbReference type="ChEBI" id="CHEBI:15377"/>
        <dbReference type="ChEBI" id="CHEBI:15642"/>
        <dbReference type="ChEBI" id="CHEBI:43120"/>
        <dbReference type="EC" id="4.2.1.96"/>
    </reaction>
</comment>
<dbReference type="GO" id="GO:0008124">
    <property type="term" value="F:4-alpha-hydroxytetrahydrobiopterin dehydratase activity"/>
    <property type="evidence" value="ECO:0007669"/>
    <property type="project" value="UniProtKB-EC"/>
</dbReference>
<evidence type="ECO:0000313" key="7">
    <source>
        <dbReference type="EMBL" id="MFC6705510.1"/>
    </source>
</evidence>
<dbReference type="InterPro" id="IPR001533">
    <property type="entry name" value="Pterin_deHydtase"/>
</dbReference>
<feature type="compositionally biased region" description="Basic and acidic residues" evidence="6">
    <location>
        <begin position="100"/>
        <end position="111"/>
    </location>
</feature>
<protein>
    <recommendedName>
        <fullName evidence="4">Putative pterin-4-alpha-carbinolamine dehydratase</fullName>
        <ecNumber evidence="3">4.2.1.96</ecNumber>
    </recommendedName>
</protein>
<dbReference type="EMBL" id="JBHSWH010000001">
    <property type="protein sequence ID" value="MFC6705510.1"/>
    <property type="molecule type" value="Genomic_DNA"/>
</dbReference>
<comment type="similarity">
    <text evidence="2">Belongs to the pterin-4-alpha-carbinolamine dehydratase family.</text>
</comment>
<reference evidence="8" key="1">
    <citation type="journal article" date="2019" name="Int. J. Syst. Evol. Microbiol.">
        <title>The Global Catalogue of Microorganisms (GCM) 10K type strain sequencing project: providing services to taxonomists for standard genome sequencing and annotation.</title>
        <authorList>
            <consortium name="The Broad Institute Genomics Platform"/>
            <consortium name="The Broad Institute Genome Sequencing Center for Infectious Disease"/>
            <person name="Wu L."/>
            <person name="Ma J."/>
        </authorList>
    </citation>
    <scope>NUCLEOTIDE SEQUENCE [LARGE SCALE GENOMIC DNA]</scope>
    <source>
        <strain evidence="8">CCUG 58127</strain>
    </source>
</reference>
<dbReference type="Pfam" id="PF01329">
    <property type="entry name" value="Pterin_4a"/>
    <property type="match status" value="1"/>
</dbReference>
<feature type="region of interest" description="Disordered" evidence="6">
    <location>
        <begin position="74"/>
        <end position="111"/>
    </location>
</feature>
<dbReference type="Gene3D" id="3.30.1360.20">
    <property type="entry name" value="Transcriptional coactivator/pterin dehydratase"/>
    <property type="match status" value="1"/>
</dbReference>
<dbReference type="PANTHER" id="PTHR12599:SF0">
    <property type="entry name" value="PTERIN-4-ALPHA-CARBINOLAMINE DEHYDRATASE"/>
    <property type="match status" value="1"/>
</dbReference>
<dbReference type="RefSeq" id="WP_382400710.1">
    <property type="nucleotide sequence ID" value="NZ_JBHSWH010000001.1"/>
</dbReference>
<dbReference type="NCBIfam" id="NF002017">
    <property type="entry name" value="PRK00823.1-2"/>
    <property type="match status" value="1"/>
</dbReference>
<evidence type="ECO:0000256" key="6">
    <source>
        <dbReference type="SAM" id="MobiDB-lite"/>
    </source>
</evidence>
<sequence length="111" mass="12367">MSRLLTDEEITRQLAALDGWSRDGDTLRSAYTATSFARAIEFVHLVAADADHMNHHPDIEISYTAVRWALSTHSEGASRSSISSWRTGSAKSRSRPGRRCPGDVLRRAARR</sequence>
<dbReference type="Proteomes" id="UP001596298">
    <property type="component" value="Unassembled WGS sequence"/>
</dbReference>
<evidence type="ECO:0000256" key="5">
    <source>
        <dbReference type="ARBA" id="ARBA00023239"/>
    </source>
</evidence>
<gene>
    <name evidence="7" type="ORF">ACFQDH_09575</name>
</gene>
<dbReference type="EC" id="4.2.1.96" evidence="3"/>
<proteinExistence type="inferred from homology"/>
<evidence type="ECO:0000256" key="1">
    <source>
        <dbReference type="ARBA" id="ARBA00001554"/>
    </source>
</evidence>
<organism evidence="7 8">
    <name type="scientific">Flexivirga alba</name>
    <dbReference type="NCBI Taxonomy" id="702742"/>
    <lineage>
        <taxon>Bacteria</taxon>
        <taxon>Bacillati</taxon>
        <taxon>Actinomycetota</taxon>
        <taxon>Actinomycetes</taxon>
        <taxon>Micrococcales</taxon>
        <taxon>Dermacoccaceae</taxon>
        <taxon>Flexivirga</taxon>
    </lineage>
</organism>
<evidence type="ECO:0000256" key="3">
    <source>
        <dbReference type="ARBA" id="ARBA00013252"/>
    </source>
</evidence>
<keyword evidence="8" id="KW-1185">Reference proteome</keyword>
<evidence type="ECO:0000313" key="8">
    <source>
        <dbReference type="Proteomes" id="UP001596298"/>
    </source>
</evidence>
<evidence type="ECO:0000256" key="2">
    <source>
        <dbReference type="ARBA" id="ARBA00006472"/>
    </source>
</evidence>
<dbReference type="SUPFAM" id="SSF55248">
    <property type="entry name" value="PCD-like"/>
    <property type="match status" value="1"/>
</dbReference>
<accession>A0ABW2AFM8</accession>
<feature type="compositionally biased region" description="Low complexity" evidence="6">
    <location>
        <begin position="74"/>
        <end position="90"/>
    </location>
</feature>
<evidence type="ECO:0000256" key="4">
    <source>
        <dbReference type="ARBA" id="ARBA00021735"/>
    </source>
</evidence>
<keyword evidence="5 7" id="KW-0456">Lyase</keyword>